<gene>
    <name evidence="1" type="ORF">DHETER_LOCUS4051</name>
</gene>
<reference evidence="1" key="1">
    <citation type="submission" date="2021-06" db="EMBL/GenBank/DDBJ databases">
        <authorList>
            <person name="Kallberg Y."/>
            <person name="Tangrot J."/>
            <person name="Rosling A."/>
        </authorList>
    </citation>
    <scope>NUCLEOTIDE SEQUENCE</scope>
    <source>
        <strain evidence="1">IL203A</strain>
    </source>
</reference>
<protein>
    <submittedName>
        <fullName evidence="1">6110_t:CDS:1</fullName>
    </submittedName>
</protein>
<keyword evidence="2" id="KW-1185">Reference proteome</keyword>
<dbReference type="EMBL" id="CAJVPU010003829">
    <property type="protein sequence ID" value="CAG8523872.1"/>
    <property type="molecule type" value="Genomic_DNA"/>
</dbReference>
<name>A0ACA9LE44_9GLOM</name>
<feature type="non-terminal residue" evidence="1">
    <location>
        <position position="1"/>
    </location>
</feature>
<organism evidence="1 2">
    <name type="scientific">Dentiscutata heterogama</name>
    <dbReference type="NCBI Taxonomy" id="1316150"/>
    <lineage>
        <taxon>Eukaryota</taxon>
        <taxon>Fungi</taxon>
        <taxon>Fungi incertae sedis</taxon>
        <taxon>Mucoromycota</taxon>
        <taxon>Glomeromycotina</taxon>
        <taxon>Glomeromycetes</taxon>
        <taxon>Diversisporales</taxon>
        <taxon>Gigasporaceae</taxon>
        <taxon>Dentiscutata</taxon>
    </lineage>
</organism>
<accession>A0ACA9LE44</accession>
<evidence type="ECO:0000313" key="1">
    <source>
        <dbReference type="EMBL" id="CAG8523872.1"/>
    </source>
</evidence>
<evidence type="ECO:0000313" key="2">
    <source>
        <dbReference type="Proteomes" id="UP000789702"/>
    </source>
</evidence>
<dbReference type="Proteomes" id="UP000789702">
    <property type="component" value="Unassembled WGS sequence"/>
</dbReference>
<sequence>AKTSLLNTGIHKQEMNSFVDQDSHNFEKIKVKFEDNKFYSEDEDKFNDESDNEFGSKNESEIEEDNKTRFNKGETVDIPNEINEMLGQDYITAKDILNTAQEIAKCLGFAVTIKNSSCRHLHLQCKRGGQPRNTSNLTVDTRKRKRMSKRCGCQFLLKAVLQNSKWHVTEIINKHNHPMTKDERIFHEHRQLTRETRSAAVRMLKAGARPSMIYEAIRDEDGNPTATRKDISNLGLQINSLEETASMEALIIGMEKRGYIVRRENYKGNRLKHLFFCYSNSVTSARRFPEVVLIDATYKTNVYKLPFVNFVGIGNLGVNKLQTFGIAGAWISDESENSYIWVIQQLISLVFFELSPLVFVTDNDAALTSAVRKIFPKADCLLYTWHILNNFKKI</sequence>
<comment type="caution">
    <text evidence="1">The sequence shown here is derived from an EMBL/GenBank/DDBJ whole genome shotgun (WGS) entry which is preliminary data.</text>
</comment>
<proteinExistence type="predicted"/>